<reference evidence="1" key="1">
    <citation type="submission" date="2014-02" db="EMBL/GenBank/DDBJ databases">
        <title>The Genome Sequence of Trichophyton rubrum (morphotype fischeri) CBS 288.86.</title>
        <authorList>
            <consortium name="The Broad Institute Genomics Platform"/>
            <person name="Cuomo C.A."/>
            <person name="White T.C."/>
            <person name="Graser Y."/>
            <person name="Martinez-Rossi N."/>
            <person name="Heitman J."/>
            <person name="Young S.K."/>
            <person name="Zeng Q."/>
            <person name="Gargeya S."/>
            <person name="Abouelleil A."/>
            <person name="Alvarado L."/>
            <person name="Chapman S.B."/>
            <person name="Gainer-Dewar J."/>
            <person name="Goldberg J."/>
            <person name="Griggs A."/>
            <person name="Gujja S."/>
            <person name="Hansen M."/>
            <person name="Howarth C."/>
            <person name="Imamovic A."/>
            <person name="Larimer J."/>
            <person name="Martinez D."/>
            <person name="Murphy C."/>
            <person name="Pearson M.D."/>
            <person name="Persinoti G."/>
            <person name="Poon T."/>
            <person name="Priest M."/>
            <person name="Roberts A.D."/>
            <person name="Saif S."/>
            <person name="Shea T.D."/>
            <person name="Sykes S.N."/>
            <person name="Wortman J."/>
            <person name="Nusbaum C."/>
            <person name="Birren B."/>
        </authorList>
    </citation>
    <scope>NUCLEOTIDE SEQUENCE [LARGE SCALE GENOMIC DNA]</scope>
    <source>
        <strain evidence="1">CBS 288.86</strain>
    </source>
</reference>
<organism evidence="1">
    <name type="scientific">Trichophyton rubrum CBS 288.86</name>
    <dbReference type="NCBI Taxonomy" id="1215330"/>
    <lineage>
        <taxon>Eukaryota</taxon>
        <taxon>Fungi</taxon>
        <taxon>Dikarya</taxon>
        <taxon>Ascomycota</taxon>
        <taxon>Pezizomycotina</taxon>
        <taxon>Eurotiomycetes</taxon>
        <taxon>Eurotiomycetidae</taxon>
        <taxon>Onygenales</taxon>
        <taxon>Arthrodermataceae</taxon>
        <taxon>Trichophyton</taxon>
    </lineage>
</organism>
<name>A0A022VRE2_TRIRU</name>
<dbReference type="EMBL" id="KK207916">
    <property type="protein sequence ID" value="EZF48877.1"/>
    <property type="molecule type" value="Genomic_DNA"/>
</dbReference>
<proteinExistence type="predicted"/>
<dbReference type="Proteomes" id="UP000023758">
    <property type="component" value="Unassembled WGS sequence"/>
</dbReference>
<gene>
    <name evidence="1" type="ORF">H103_07545</name>
</gene>
<dbReference type="HOGENOM" id="CLU_1564015_0_0_1"/>
<dbReference type="AlphaFoldDB" id="A0A022VRE2"/>
<sequence length="171" mass="18979">MLRASVIVRSLQRPREDWGAAAEEAQAERGMPLFLGELSSSIANTINGTPIGQVENEALKLRPIVRLPLMITRKDLVQSAGVDSIQRVMGCEIPCISPSALAAHIPKTNIRVPNIASWLTEKTVPILEYGVNGTPSIYWDLSGLSPRKPLTEVQGLMFSCLLLRSRYWYFF</sequence>
<protein>
    <submittedName>
        <fullName evidence="1">Uncharacterized protein</fullName>
    </submittedName>
</protein>
<accession>A0A022VRE2</accession>
<evidence type="ECO:0000313" key="1">
    <source>
        <dbReference type="EMBL" id="EZF48877.1"/>
    </source>
</evidence>